<proteinExistence type="predicted"/>
<dbReference type="Gene3D" id="3.30.530.20">
    <property type="match status" value="1"/>
</dbReference>
<evidence type="ECO:0000313" key="2">
    <source>
        <dbReference type="Proteomes" id="UP000636579"/>
    </source>
</evidence>
<dbReference type="InterPro" id="IPR023393">
    <property type="entry name" value="START-like_dom_sf"/>
</dbReference>
<dbReference type="Pfam" id="PF10604">
    <property type="entry name" value="Polyketide_cyc2"/>
    <property type="match status" value="1"/>
</dbReference>
<gene>
    <name evidence="1" type="ORF">H4W26_001852</name>
</gene>
<comment type="caution">
    <text evidence="1">The sequence shown here is derived from an EMBL/GenBank/DDBJ whole genome shotgun (WGS) entry which is preliminary data.</text>
</comment>
<dbReference type="EMBL" id="JADBEE010000001">
    <property type="protein sequence ID" value="MBE1515097.1"/>
    <property type="molecule type" value="Genomic_DNA"/>
</dbReference>
<accession>A0ABR9J897</accession>
<organism evidence="1 2">
    <name type="scientific">Nesterenkonia halotolerans</name>
    <dbReference type="NCBI Taxonomy" id="225325"/>
    <lineage>
        <taxon>Bacteria</taxon>
        <taxon>Bacillati</taxon>
        <taxon>Actinomycetota</taxon>
        <taxon>Actinomycetes</taxon>
        <taxon>Micrococcales</taxon>
        <taxon>Micrococcaceae</taxon>
        <taxon>Nesterenkonia</taxon>
    </lineage>
</organism>
<sequence>MSTQQNGRPGSGTTTPVHRLASEKHLVVYSAEVNAPAEELFALISDPQRHHELDGSGTVQARAVGPRELKTGDRFSVAMRVFGVPYRLPLLVLQAQQPSAQQAGVLEWVQPTGHRWRWEMAPVAGSPGRTQVTESYDARAQNRVARGALTLLRVYPRNAAGIRASLEKLQRRFSEDA</sequence>
<dbReference type="SUPFAM" id="SSF55961">
    <property type="entry name" value="Bet v1-like"/>
    <property type="match status" value="1"/>
</dbReference>
<dbReference type="InterPro" id="IPR019587">
    <property type="entry name" value="Polyketide_cyclase/dehydratase"/>
</dbReference>
<dbReference type="Proteomes" id="UP000636579">
    <property type="component" value="Unassembled WGS sequence"/>
</dbReference>
<reference evidence="1 2" key="1">
    <citation type="submission" date="2020-10" db="EMBL/GenBank/DDBJ databases">
        <title>Sequencing the genomes of 1000 actinobacteria strains.</title>
        <authorList>
            <person name="Klenk H.-P."/>
        </authorList>
    </citation>
    <scope>NUCLEOTIDE SEQUENCE [LARGE SCALE GENOMIC DNA]</scope>
    <source>
        <strain evidence="1 2">DSM 15474</strain>
    </source>
</reference>
<dbReference type="RefSeq" id="WP_192591766.1">
    <property type="nucleotide sequence ID" value="NZ_JADBEE010000001.1"/>
</dbReference>
<evidence type="ECO:0000313" key="1">
    <source>
        <dbReference type="EMBL" id="MBE1515097.1"/>
    </source>
</evidence>
<evidence type="ECO:0008006" key="3">
    <source>
        <dbReference type="Google" id="ProtNLM"/>
    </source>
</evidence>
<name>A0ABR9J897_9MICC</name>
<protein>
    <recommendedName>
        <fullName evidence="3">Dimethyladenosine transferase</fullName>
    </recommendedName>
</protein>
<keyword evidence="2" id="KW-1185">Reference proteome</keyword>